<organism evidence="3 4">
    <name type="scientific">Aerococcus urinaeequi</name>
    <dbReference type="NCBI Taxonomy" id="51665"/>
    <lineage>
        <taxon>Bacteria</taxon>
        <taxon>Bacillati</taxon>
        <taxon>Bacillota</taxon>
        <taxon>Bacilli</taxon>
        <taxon>Lactobacillales</taxon>
        <taxon>Aerococcaceae</taxon>
        <taxon>Aerococcus</taxon>
    </lineage>
</organism>
<name>A0AA47G9E2_9LACT</name>
<dbReference type="GO" id="GO:0019310">
    <property type="term" value="P:inositol catabolic process"/>
    <property type="evidence" value="ECO:0007669"/>
    <property type="project" value="UniProtKB-UniRule"/>
</dbReference>
<dbReference type="InterPro" id="IPR014710">
    <property type="entry name" value="RmlC-like_jellyroll"/>
</dbReference>
<gene>
    <name evidence="3" type="primary">iolB</name>
    <name evidence="3" type="ORF">OZ415_09185</name>
</gene>
<dbReference type="InterPro" id="IPR024203">
    <property type="entry name" value="Deoxy-glucuronate_isom_IolB"/>
</dbReference>
<dbReference type="RefSeq" id="WP_269104888.1">
    <property type="nucleotide sequence ID" value="NZ_CP114063.1"/>
</dbReference>
<dbReference type="InterPro" id="IPR011051">
    <property type="entry name" value="RmlC_Cupin_sf"/>
</dbReference>
<evidence type="ECO:0000256" key="2">
    <source>
        <dbReference type="NCBIfam" id="TIGR04378"/>
    </source>
</evidence>
<dbReference type="Gene3D" id="2.60.120.10">
    <property type="entry name" value="Jelly Rolls"/>
    <property type="match status" value="2"/>
</dbReference>
<sequence length="270" mass="30493">MDVLYKSQNEKENGITTIQSIDQENSPLKYTAVKALKLDEGATYTEVVDGWEACVVAQVGKVTVKASDEVFENIGQRTALFEKIPTDSVYVNRNQEITIEAITEAQVVIAYAPSDKDLPTKLIAADDIRPEHRGKYSNQRLALTILGDDDDFADSLLVVEVFTDSGNWSSYPPHKHDQNNLPEESFLEEIYYHEVNPPQGFVFQRIYTEDGSIDETNAVENKDSVIVPAGYHPVAVPDGYDSYYLNVMAGPVRTWNFHNEKDHEWILDRD</sequence>
<protein>
    <recommendedName>
        <fullName evidence="2">5-deoxy-glucuronate isomerase</fullName>
        <ecNumber evidence="2">5.3.1.30</ecNumber>
    </recommendedName>
</protein>
<dbReference type="AlphaFoldDB" id="A0AA47G9E2"/>
<dbReference type="PANTHER" id="PTHR39193:SF1">
    <property type="entry name" value="5-DEOXY-GLUCURONATE ISOMERASE"/>
    <property type="match status" value="1"/>
</dbReference>
<dbReference type="Proteomes" id="UP001164714">
    <property type="component" value="Chromosome"/>
</dbReference>
<dbReference type="EC" id="5.3.1.30" evidence="2"/>
<dbReference type="SUPFAM" id="SSF51182">
    <property type="entry name" value="RmlC-like cupins"/>
    <property type="match status" value="1"/>
</dbReference>
<dbReference type="EMBL" id="CP114063">
    <property type="protein sequence ID" value="WAT24396.1"/>
    <property type="molecule type" value="Genomic_DNA"/>
</dbReference>
<dbReference type="GO" id="GO:0102482">
    <property type="term" value="F:5-deoxy-D-glucuronate isomerase activity"/>
    <property type="evidence" value="ECO:0007669"/>
    <property type="project" value="UniProtKB-EC"/>
</dbReference>
<dbReference type="GO" id="GO:0008880">
    <property type="term" value="F:glucuronate isomerase activity"/>
    <property type="evidence" value="ECO:0007669"/>
    <property type="project" value="InterPro"/>
</dbReference>
<reference evidence="3" key="1">
    <citation type="submission" date="2022-12" db="EMBL/GenBank/DDBJ databases">
        <title>Whole genome sequence analysis of a duck derived balloon bacteium Aerococcus urinaeequi henan2020.</title>
        <authorList>
            <person name="Zhang H."/>
            <person name="Qiao H.X."/>
            <person name="Bian C.Z."/>
            <person name="Shu J.C."/>
        </authorList>
    </citation>
    <scope>NUCLEOTIDE SEQUENCE</scope>
    <source>
        <strain evidence="3">2020-HN-1</strain>
    </source>
</reference>
<keyword evidence="1 3" id="KW-0413">Isomerase</keyword>
<dbReference type="NCBIfam" id="TIGR04378">
    <property type="entry name" value="myo_inos_iolB"/>
    <property type="match status" value="1"/>
</dbReference>
<proteinExistence type="predicted"/>
<dbReference type="PANTHER" id="PTHR39193">
    <property type="entry name" value="5-DEOXY-GLUCURONATE ISOMERASE"/>
    <property type="match status" value="1"/>
</dbReference>
<evidence type="ECO:0000313" key="3">
    <source>
        <dbReference type="EMBL" id="WAT24396.1"/>
    </source>
</evidence>
<evidence type="ECO:0000313" key="4">
    <source>
        <dbReference type="Proteomes" id="UP001164714"/>
    </source>
</evidence>
<accession>A0AA47G9E2</accession>
<dbReference type="PIRSF" id="PIRSF036628">
    <property type="entry name" value="IolB"/>
    <property type="match status" value="1"/>
</dbReference>
<evidence type="ECO:0000256" key="1">
    <source>
        <dbReference type="ARBA" id="ARBA00023235"/>
    </source>
</evidence>
<dbReference type="InterPro" id="IPR021120">
    <property type="entry name" value="KduI/IolB_isomerase"/>
</dbReference>
<dbReference type="Pfam" id="PF04962">
    <property type="entry name" value="KduI"/>
    <property type="match status" value="1"/>
</dbReference>